<sequence>MRFPFPSRAKRKPRTSPTTREPRPSHALPDVLWTSIQALKESADAFPPLKSAVGGAIAVCDIAERAKHSKSDACEIALRTKAILDAVADAVPDVLAIPPPMLQSIERFTVLLADIQCRIEVIALADGLSRLVHLNRNERVLRDIKAQLDDAYQDFLTASALRLEVQQAQLTARQAHFAVKQTHIMIHQRQMALDISKVAAATTAIAPDVSWTLFYSRLVVFLASP</sequence>
<dbReference type="InterPro" id="IPR036537">
    <property type="entry name" value="Adaptor_Cbl_N_dom_sf"/>
</dbReference>
<evidence type="ECO:0000313" key="3">
    <source>
        <dbReference type="Proteomes" id="UP001215280"/>
    </source>
</evidence>
<dbReference type="EMBL" id="JARJLG010000003">
    <property type="protein sequence ID" value="KAJ7782215.1"/>
    <property type="molecule type" value="Genomic_DNA"/>
</dbReference>
<comment type="caution">
    <text evidence="2">The sequence shown here is derived from an EMBL/GenBank/DDBJ whole genome shotgun (WGS) entry which is preliminary data.</text>
</comment>
<feature type="region of interest" description="Disordered" evidence="1">
    <location>
        <begin position="1"/>
        <end position="26"/>
    </location>
</feature>
<dbReference type="Proteomes" id="UP001215280">
    <property type="component" value="Unassembled WGS sequence"/>
</dbReference>
<protein>
    <submittedName>
        <fullName evidence="2">Uncharacterized protein</fullName>
    </submittedName>
</protein>
<keyword evidence="3" id="KW-1185">Reference proteome</keyword>
<dbReference type="CDD" id="cd21037">
    <property type="entry name" value="MLKL_NTD"/>
    <property type="match status" value="1"/>
</dbReference>
<evidence type="ECO:0000256" key="1">
    <source>
        <dbReference type="SAM" id="MobiDB-lite"/>
    </source>
</evidence>
<reference evidence="2" key="1">
    <citation type="submission" date="2023-03" db="EMBL/GenBank/DDBJ databases">
        <title>Massive genome expansion in bonnet fungi (Mycena s.s.) driven by repeated elements and novel gene families across ecological guilds.</title>
        <authorList>
            <consortium name="Lawrence Berkeley National Laboratory"/>
            <person name="Harder C.B."/>
            <person name="Miyauchi S."/>
            <person name="Viragh M."/>
            <person name="Kuo A."/>
            <person name="Thoen E."/>
            <person name="Andreopoulos B."/>
            <person name="Lu D."/>
            <person name="Skrede I."/>
            <person name="Drula E."/>
            <person name="Henrissat B."/>
            <person name="Morin E."/>
            <person name="Kohler A."/>
            <person name="Barry K."/>
            <person name="LaButti K."/>
            <person name="Morin E."/>
            <person name="Salamov A."/>
            <person name="Lipzen A."/>
            <person name="Mereny Z."/>
            <person name="Hegedus B."/>
            <person name="Baldrian P."/>
            <person name="Stursova M."/>
            <person name="Weitz H."/>
            <person name="Taylor A."/>
            <person name="Grigoriev I.V."/>
            <person name="Nagy L.G."/>
            <person name="Martin F."/>
            <person name="Kauserud H."/>
        </authorList>
    </citation>
    <scope>NUCLEOTIDE SEQUENCE</scope>
    <source>
        <strain evidence="2">CBHHK188m</strain>
    </source>
</reference>
<proteinExistence type="predicted"/>
<dbReference type="AlphaFoldDB" id="A0AAD7KBE5"/>
<dbReference type="GO" id="GO:0007166">
    <property type="term" value="P:cell surface receptor signaling pathway"/>
    <property type="evidence" value="ECO:0007669"/>
    <property type="project" value="InterPro"/>
</dbReference>
<gene>
    <name evidence="2" type="ORF">DFH07DRAFT_789859</name>
</gene>
<dbReference type="Gene3D" id="1.20.930.20">
    <property type="entry name" value="Adaptor protein Cbl, N-terminal domain"/>
    <property type="match status" value="1"/>
</dbReference>
<evidence type="ECO:0000313" key="2">
    <source>
        <dbReference type="EMBL" id="KAJ7782215.1"/>
    </source>
</evidence>
<organism evidence="2 3">
    <name type="scientific">Mycena maculata</name>
    <dbReference type="NCBI Taxonomy" id="230809"/>
    <lineage>
        <taxon>Eukaryota</taxon>
        <taxon>Fungi</taxon>
        <taxon>Dikarya</taxon>
        <taxon>Basidiomycota</taxon>
        <taxon>Agaricomycotina</taxon>
        <taxon>Agaricomycetes</taxon>
        <taxon>Agaricomycetidae</taxon>
        <taxon>Agaricales</taxon>
        <taxon>Marasmiineae</taxon>
        <taxon>Mycenaceae</taxon>
        <taxon>Mycena</taxon>
    </lineage>
</organism>
<accession>A0AAD7KBE5</accession>
<name>A0AAD7KBE5_9AGAR</name>
<dbReference type="InterPro" id="IPR059179">
    <property type="entry name" value="MLKL-like_MCAfunc"/>
</dbReference>